<keyword evidence="14" id="KW-0614">Plasmid</keyword>
<dbReference type="Gene3D" id="1.10.860.10">
    <property type="entry name" value="DNAb Helicase, Chain A"/>
    <property type="match status" value="1"/>
</dbReference>
<dbReference type="KEGG" id="nfl:COO91_10403"/>
<name>A0A2K8T953_9NOSO</name>
<comment type="similarity">
    <text evidence="1">Belongs to the helicase family. DnaB subfamily.</text>
</comment>
<dbReference type="Proteomes" id="UP000232003">
    <property type="component" value="Plasmid pNFSY08"/>
</dbReference>
<dbReference type="PANTHER" id="PTHR30153">
    <property type="entry name" value="REPLICATIVE DNA HELICASE DNAB"/>
    <property type="match status" value="1"/>
</dbReference>
<accession>A0A2K8T953</accession>
<dbReference type="GO" id="GO:0016787">
    <property type="term" value="F:hydrolase activity"/>
    <property type="evidence" value="ECO:0007669"/>
    <property type="project" value="UniProtKB-KW"/>
</dbReference>
<keyword evidence="10" id="KW-0413">Isomerase</keyword>
<keyword evidence="5" id="KW-0547">Nucleotide-binding</keyword>
<dbReference type="OrthoDB" id="9773982at2"/>
<sequence length="457" mass="51208">MHPNQDNVVSFHPDRSLDNLPPQNIEAEVAILGGIMLDPEAITRVSDRLSVEAFYISAHSYIYQAAVQLHARYQPTDLLSVTAWLADHNLLNRIGGRNKLATLVDRTVSAVNIDALADLVMEKYRRRQLIKAGNEVVKLAYETETELPLVLNLAEAEVFAVTQNQSDERCKVFSAQDMGFELFQKLEMGSMAGDRVGWYDLENITGGIYPSSLVVVAAESHMGKTHFMISYAYEIMTKLGKPVLYVTPEMDKNQLNARMLARITGVDASMIQTNTQCYWEQIAQGIGQMVELPWKVYEHSSPTTTMIASAVRRAIAEFSGSIGAVFIDYLQQIPLESGGNMAFEVGKITRQIRDIAKSHKIPVFLGCQINRGNQTTADKRPNRHLLRNSGEIFEVCDQLIMLYRDAVYTKDPSDAFGNSKRERTIELIVEKNRLYGKLGTATMLCDLSTSKFLNLAR</sequence>
<dbReference type="SUPFAM" id="SSF52540">
    <property type="entry name" value="P-loop containing nucleoside triphosphate hydrolases"/>
    <property type="match status" value="1"/>
</dbReference>
<evidence type="ECO:0000259" key="13">
    <source>
        <dbReference type="PROSITE" id="PS51199"/>
    </source>
</evidence>
<keyword evidence="6" id="KW-0378">Hydrolase</keyword>
<dbReference type="RefSeq" id="WP_100904012.1">
    <property type="nucleotide sequence ID" value="NZ_CAWNNC010000009.1"/>
</dbReference>
<reference evidence="14 15" key="1">
    <citation type="submission" date="2017-11" db="EMBL/GenBank/DDBJ databases">
        <title>Complete genome of a free-living desiccation-tolerant cyanobacterium and its photosynthetic adaptation to extreme terrestrial habitat.</title>
        <authorList>
            <person name="Shang J."/>
        </authorList>
    </citation>
    <scope>NUCLEOTIDE SEQUENCE [LARGE SCALE GENOMIC DNA]</scope>
    <source>
        <strain evidence="14 15">CCNUN1</strain>
        <plasmid evidence="15">pnfsy08</plasmid>
    </source>
</reference>
<dbReference type="AlphaFoldDB" id="A0A2K8T953"/>
<evidence type="ECO:0000256" key="7">
    <source>
        <dbReference type="ARBA" id="ARBA00022806"/>
    </source>
</evidence>
<dbReference type="GO" id="GO:0005524">
    <property type="term" value="F:ATP binding"/>
    <property type="evidence" value="ECO:0007669"/>
    <property type="project" value="UniProtKB-KW"/>
</dbReference>
<evidence type="ECO:0000256" key="6">
    <source>
        <dbReference type="ARBA" id="ARBA00022801"/>
    </source>
</evidence>
<dbReference type="Gene3D" id="3.40.50.300">
    <property type="entry name" value="P-loop containing nucleotide triphosphate hydrolases"/>
    <property type="match status" value="1"/>
</dbReference>
<keyword evidence="4" id="KW-0235">DNA replication</keyword>
<evidence type="ECO:0000256" key="1">
    <source>
        <dbReference type="ARBA" id="ARBA00008428"/>
    </source>
</evidence>
<evidence type="ECO:0000313" key="15">
    <source>
        <dbReference type="Proteomes" id="UP000232003"/>
    </source>
</evidence>
<dbReference type="Pfam" id="PF00772">
    <property type="entry name" value="DnaB"/>
    <property type="match status" value="1"/>
</dbReference>
<keyword evidence="9" id="KW-0238">DNA-binding</keyword>
<dbReference type="GO" id="GO:0043139">
    <property type="term" value="F:5'-3' DNA helicase activity"/>
    <property type="evidence" value="ECO:0007669"/>
    <property type="project" value="UniProtKB-EC"/>
</dbReference>
<keyword evidence="15" id="KW-1185">Reference proteome</keyword>
<keyword evidence="3" id="KW-0639">Primosome</keyword>
<evidence type="ECO:0000256" key="11">
    <source>
        <dbReference type="ARBA" id="ARBA00044969"/>
    </source>
</evidence>
<feature type="domain" description="SF4 helicase" evidence="13">
    <location>
        <begin position="187"/>
        <end position="457"/>
    </location>
</feature>
<dbReference type="GO" id="GO:0003677">
    <property type="term" value="F:DNA binding"/>
    <property type="evidence" value="ECO:0007669"/>
    <property type="project" value="UniProtKB-KW"/>
</dbReference>
<comment type="subunit">
    <text evidence="2">Homohexamer.</text>
</comment>
<proteinExistence type="inferred from homology"/>
<dbReference type="FunFam" id="1.10.860.10:FF:000001">
    <property type="entry name" value="Replicative DNA helicase"/>
    <property type="match status" value="1"/>
</dbReference>
<protein>
    <recommendedName>
        <fullName evidence="11">DNA 5'-3' helicase</fullName>
        <ecNumber evidence="11">5.6.2.3</ecNumber>
    </recommendedName>
</protein>
<evidence type="ECO:0000256" key="3">
    <source>
        <dbReference type="ARBA" id="ARBA00022515"/>
    </source>
</evidence>
<dbReference type="InterPro" id="IPR036185">
    <property type="entry name" value="DNA_heli_DnaB-like_N_sf"/>
</dbReference>
<dbReference type="PANTHER" id="PTHR30153:SF2">
    <property type="entry name" value="REPLICATIVE DNA HELICASE"/>
    <property type="match status" value="1"/>
</dbReference>
<dbReference type="EMBL" id="CP024793">
    <property type="protein sequence ID" value="AUB44180.1"/>
    <property type="molecule type" value="Genomic_DNA"/>
</dbReference>
<dbReference type="EC" id="5.6.2.3" evidence="11"/>
<dbReference type="InterPro" id="IPR016136">
    <property type="entry name" value="DNA_helicase_N/primase_C"/>
</dbReference>
<dbReference type="InterPro" id="IPR007694">
    <property type="entry name" value="DNA_helicase_DnaB-like_C"/>
</dbReference>
<organism evidence="14 15">
    <name type="scientific">Nostoc flagelliforme CCNUN1</name>
    <dbReference type="NCBI Taxonomy" id="2038116"/>
    <lineage>
        <taxon>Bacteria</taxon>
        <taxon>Bacillati</taxon>
        <taxon>Cyanobacteriota</taxon>
        <taxon>Cyanophyceae</taxon>
        <taxon>Nostocales</taxon>
        <taxon>Nostocaceae</taxon>
        <taxon>Nostoc</taxon>
    </lineage>
</organism>
<evidence type="ECO:0000256" key="4">
    <source>
        <dbReference type="ARBA" id="ARBA00022705"/>
    </source>
</evidence>
<keyword evidence="8" id="KW-0067">ATP-binding</keyword>
<evidence type="ECO:0000256" key="2">
    <source>
        <dbReference type="ARBA" id="ARBA00011643"/>
    </source>
</evidence>
<evidence type="ECO:0000256" key="10">
    <source>
        <dbReference type="ARBA" id="ARBA00023235"/>
    </source>
</evidence>
<evidence type="ECO:0000256" key="12">
    <source>
        <dbReference type="ARBA" id="ARBA00048954"/>
    </source>
</evidence>
<dbReference type="GO" id="GO:1990077">
    <property type="term" value="C:primosome complex"/>
    <property type="evidence" value="ECO:0007669"/>
    <property type="project" value="UniProtKB-KW"/>
</dbReference>
<evidence type="ECO:0000313" key="14">
    <source>
        <dbReference type="EMBL" id="AUB44180.1"/>
    </source>
</evidence>
<dbReference type="SUPFAM" id="SSF48024">
    <property type="entry name" value="N-terminal domain of DnaB helicase"/>
    <property type="match status" value="1"/>
</dbReference>
<dbReference type="Pfam" id="PF03796">
    <property type="entry name" value="DnaB_C"/>
    <property type="match status" value="1"/>
</dbReference>
<evidence type="ECO:0000256" key="5">
    <source>
        <dbReference type="ARBA" id="ARBA00022741"/>
    </source>
</evidence>
<gene>
    <name evidence="14" type="ORF">COO91_10403</name>
</gene>
<dbReference type="InterPro" id="IPR007693">
    <property type="entry name" value="DNA_helicase_DnaB-like_N"/>
</dbReference>
<comment type="catalytic activity">
    <reaction evidence="12">
        <text>ATP + H2O = ADP + phosphate + H(+)</text>
        <dbReference type="Rhea" id="RHEA:13065"/>
        <dbReference type="ChEBI" id="CHEBI:15377"/>
        <dbReference type="ChEBI" id="CHEBI:15378"/>
        <dbReference type="ChEBI" id="CHEBI:30616"/>
        <dbReference type="ChEBI" id="CHEBI:43474"/>
        <dbReference type="ChEBI" id="CHEBI:456216"/>
        <dbReference type="EC" id="5.6.2.3"/>
    </reaction>
</comment>
<dbReference type="GO" id="GO:0005829">
    <property type="term" value="C:cytosol"/>
    <property type="evidence" value="ECO:0007669"/>
    <property type="project" value="TreeGrafter"/>
</dbReference>
<keyword evidence="7 14" id="KW-0347">Helicase</keyword>
<dbReference type="InterPro" id="IPR027417">
    <property type="entry name" value="P-loop_NTPase"/>
</dbReference>
<dbReference type="PROSITE" id="PS51199">
    <property type="entry name" value="SF4_HELICASE"/>
    <property type="match status" value="1"/>
</dbReference>
<geneLocation type="plasmid" evidence="15">
    <name>pnfsy08</name>
</geneLocation>
<evidence type="ECO:0000256" key="8">
    <source>
        <dbReference type="ARBA" id="ARBA00022840"/>
    </source>
</evidence>
<dbReference type="GO" id="GO:0006269">
    <property type="term" value="P:DNA replication, synthesis of primer"/>
    <property type="evidence" value="ECO:0007669"/>
    <property type="project" value="UniProtKB-KW"/>
</dbReference>
<evidence type="ECO:0000256" key="9">
    <source>
        <dbReference type="ARBA" id="ARBA00023125"/>
    </source>
</evidence>